<name>A0A8F3E623_9CAUD</name>
<keyword evidence="2" id="KW-1185">Reference proteome</keyword>
<dbReference type="EMBL" id="MW862982">
    <property type="protein sequence ID" value="QWY81963.1"/>
    <property type="molecule type" value="Genomic_DNA"/>
</dbReference>
<evidence type="ECO:0000313" key="2">
    <source>
        <dbReference type="Proteomes" id="UP000693758"/>
    </source>
</evidence>
<gene>
    <name evidence="1" type="primary">58</name>
    <name evidence="1" type="ORF">SEA_SICARIUS2_58</name>
</gene>
<accession>A0A8F3E623</accession>
<organism evidence="1 2">
    <name type="scientific">Arthrobacter phage Sicarius2</name>
    <dbReference type="NCBI Taxonomy" id="2836090"/>
    <lineage>
        <taxon>Viruses</taxon>
        <taxon>Duplodnaviria</taxon>
        <taxon>Heunggongvirae</taxon>
        <taxon>Uroviricota</taxon>
        <taxon>Caudoviricetes</taxon>
        <taxon>Berryhillviridae</taxon>
        <taxon>Sicariusvirus</taxon>
        <taxon>Sicariusvirus sicarius2</taxon>
    </lineage>
</organism>
<proteinExistence type="predicted"/>
<reference evidence="1" key="1">
    <citation type="submission" date="2021-04" db="EMBL/GenBank/DDBJ databases">
        <authorList>
            <person name="Black C."/>
            <person name="Barkhordar M.H."/>
            <person name="Chen C."/>
            <person name="Chin S.C."/>
            <person name="Fang R."/>
            <person name="Fontenot L.A."/>
            <person name="Fulinara C.P."/>
            <person name="Gaeta R."/>
            <person name="Hong M.-L.O."/>
            <person name="Jiang B.L."/>
            <person name="Kapinos A."/>
            <person name="Komaranchath M."/>
            <person name="Lan W.C."/>
            <person name="Mirjafari-Firoozabadi S.-A."/>
            <person name="Padua J.-W.P."/>
            <person name="Ramarapu R."/>
            <person name="Santana M.G."/>
            <person name="Shaffer R.D."/>
            <person name="Soumakis M."/>
            <person name="Torres N.C."/>
            <person name="Tseng A."/>
            <person name="Venkatesh S."/>
            <person name="Wang V."/>
            <person name="Yanovsky A.O."/>
            <person name="Nguyen M.A."/>
            <person name="Swift C.M."/>
            <person name="Mayet R.A."/>
            <person name="Chen A."/>
            <person name="Demo S."/>
            <person name="Tse V.Y."/>
            <person name="Garlena R.A."/>
            <person name="Russell D.A."/>
            <person name="Pope W.H."/>
            <person name="Jacobs-Sera D."/>
            <person name="Hatfull G.F."/>
            <person name="Reddi K."/>
            <person name="Moberg-Parker J."/>
            <person name="Freise A.C."/>
        </authorList>
    </citation>
    <scope>NUCLEOTIDE SEQUENCE</scope>
</reference>
<sequence>MTTPAKPKVPCPKCGKLRTTKAKTPAGALCRDCNRPVPKRVSSQEIGRRRSHCLVALAKIERWFDYDRKASML</sequence>
<dbReference type="Proteomes" id="UP000693758">
    <property type="component" value="Segment"/>
</dbReference>
<evidence type="ECO:0000313" key="1">
    <source>
        <dbReference type="EMBL" id="QWY81963.1"/>
    </source>
</evidence>
<protein>
    <submittedName>
        <fullName evidence="1">Uncharacterized protein</fullName>
    </submittedName>
</protein>